<dbReference type="Proteomes" id="UP000053091">
    <property type="component" value="Unassembled WGS sequence"/>
</dbReference>
<dbReference type="InterPro" id="IPR006640">
    <property type="entry name" value="SprT-like_domain"/>
</dbReference>
<evidence type="ECO:0000259" key="1">
    <source>
        <dbReference type="Pfam" id="PF10263"/>
    </source>
</evidence>
<keyword evidence="3" id="KW-1185">Reference proteome</keyword>
<feature type="domain" description="SprT-like" evidence="1">
    <location>
        <begin position="71"/>
        <end position="104"/>
    </location>
</feature>
<dbReference type="GO" id="GO:0006950">
    <property type="term" value="P:response to stress"/>
    <property type="evidence" value="ECO:0007669"/>
    <property type="project" value="UniProtKB-ARBA"/>
</dbReference>
<name>A0A0S7BZ47_9BACT</name>
<dbReference type="Pfam" id="PF10263">
    <property type="entry name" value="SprT-like"/>
    <property type="match status" value="1"/>
</dbReference>
<dbReference type="OrthoDB" id="267364at2"/>
<organism evidence="2">
    <name type="scientific">Lentimicrobium saccharophilum</name>
    <dbReference type="NCBI Taxonomy" id="1678841"/>
    <lineage>
        <taxon>Bacteria</taxon>
        <taxon>Pseudomonadati</taxon>
        <taxon>Bacteroidota</taxon>
        <taxon>Bacteroidia</taxon>
        <taxon>Bacteroidales</taxon>
        <taxon>Lentimicrobiaceae</taxon>
        <taxon>Lentimicrobium</taxon>
    </lineage>
</organism>
<accession>A0A0S7BZ47</accession>
<proteinExistence type="predicted"/>
<dbReference type="STRING" id="1678841.TBC1_111973"/>
<dbReference type="EMBL" id="DF968182">
    <property type="protein sequence ID" value="GAP43815.1"/>
    <property type="molecule type" value="Genomic_DNA"/>
</dbReference>
<sequence>MSRSKLTGDSLSAYLPAGCSEPVVSWFNQNHVILRITRARRSKLGDFRSGSPSRPPVISVNHSLNPYSFLVTLLHEMAHAEVFLKYKRHLQPHGVQWKDAYRRLSLPYLAHGILPEDIRKAFGNYLINPAASSTSDINLAVVLRGYDPPRNVTLISELPEEAVFALPDGRVFRKGNKLRKRYKCECLNNKRVYLFSPLAEIVPFIPEQSGSVG</sequence>
<protein>
    <submittedName>
        <fullName evidence="2">SprT-like family</fullName>
    </submittedName>
</protein>
<gene>
    <name evidence="2" type="ORF">TBC1_111973</name>
</gene>
<evidence type="ECO:0000313" key="3">
    <source>
        <dbReference type="Proteomes" id="UP000053091"/>
    </source>
</evidence>
<dbReference type="RefSeq" id="WP_062041566.1">
    <property type="nucleotide sequence ID" value="NZ_DF968182.1"/>
</dbReference>
<reference evidence="2" key="1">
    <citation type="journal article" date="2015" name="Genome Announc.">
        <title>Draft Genome Sequence of Bacteroidales Strain TBC1, a Novel Isolate from a Methanogenic Wastewater Treatment System.</title>
        <authorList>
            <person name="Tourlousse D.M."/>
            <person name="Matsuura N."/>
            <person name="Sun L."/>
            <person name="Toyonaga M."/>
            <person name="Kuroda K."/>
            <person name="Ohashi A."/>
            <person name="Cruz R."/>
            <person name="Yamaguchi T."/>
            <person name="Sekiguchi Y."/>
        </authorList>
    </citation>
    <scope>NUCLEOTIDE SEQUENCE [LARGE SCALE GENOMIC DNA]</scope>
    <source>
        <strain evidence="2">TBC1</strain>
    </source>
</reference>
<evidence type="ECO:0000313" key="2">
    <source>
        <dbReference type="EMBL" id="GAP43815.1"/>
    </source>
</evidence>
<dbReference type="AlphaFoldDB" id="A0A0S7BZ47"/>